<proteinExistence type="predicted"/>
<protein>
    <submittedName>
        <fullName evidence="1">Uncharacterized protein</fullName>
    </submittedName>
</protein>
<comment type="caution">
    <text evidence="1">The sequence shown here is derived from an EMBL/GenBank/DDBJ whole genome shotgun (WGS) entry which is preliminary data.</text>
</comment>
<organism evidence="1 2">
    <name type="scientific">Chryseobacterium koreense CCUG 49689</name>
    <dbReference type="NCBI Taxonomy" id="1304281"/>
    <lineage>
        <taxon>Bacteria</taxon>
        <taxon>Pseudomonadati</taxon>
        <taxon>Bacteroidota</taxon>
        <taxon>Flavobacteriia</taxon>
        <taxon>Flavobacteriales</taxon>
        <taxon>Weeksellaceae</taxon>
        <taxon>Chryseobacterium group</taxon>
        <taxon>Chryseobacterium</taxon>
    </lineage>
</organism>
<evidence type="ECO:0000313" key="2">
    <source>
        <dbReference type="Proteomes" id="UP000035900"/>
    </source>
</evidence>
<accession>A0A0J7J274</accession>
<dbReference type="Proteomes" id="UP000035900">
    <property type="component" value="Unassembled WGS sequence"/>
</dbReference>
<dbReference type="OrthoDB" id="1263065at2"/>
<gene>
    <name evidence="1" type="ORF">ACM44_02315</name>
</gene>
<evidence type="ECO:0000313" key="1">
    <source>
        <dbReference type="EMBL" id="KMQ72382.1"/>
    </source>
</evidence>
<dbReference type="EMBL" id="LFNG01000003">
    <property type="protein sequence ID" value="KMQ72382.1"/>
    <property type="molecule type" value="Genomic_DNA"/>
</dbReference>
<name>A0A0J7J274_9FLAO</name>
<reference evidence="1 2" key="1">
    <citation type="journal article" date="2004" name="Int. J. Syst. Evol. Microbiol.">
        <title>Kaistella koreensis gen. nov., sp. nov., a novel member of the Chryseobacterium-Bergeyella-Riemerella branch.</title>
        <authorList>
            <person name="Kim M.K."/>
            <person name="Im W.T."/>
            <person name="Shin Y.K."/>
            <person name="Lim J.H."/>
            <person name="Kim S.H."/>
            <person name="Lee B.C."/>
            <person name="Park M.Y."/>
            <person name="Lee K.Y."/>
            <person name="Lee S.T."/>
        </authorList>
    </citation>
    <scope>NUCLEOTIDE SEQUENCE [LARGE SCALE GENOMIC DNA]</scope>
    <source>
        <strain evidence="1 2">CCUG 49689</strain>
    </source>
</reference>
<dbReference type="AlphaFoldDB" id="A0A0J7J274"/>
<dbReference type="STRING" id="1304281.ACM44_02315"/>
<dbReference type="PATRIC" id="fig|1304281.5.peg.502"/>
<sequence>MANWKFASLIEEDKEYRLEGLNIWNHYWHCSDRKIEVRDPFEGHVYFFNEYEIQTPEKKVNFVAGEFSNGQIGIYTKDELSDQKL</sequence>
<keyword evidence="2" id="KW-1185">Reference proteome</keyword>